<comment type="caution">
    <text evidence="2">The sequence shown here is derived from an EMBL/GenBank/DDBJ whole genome shotgun (WGS) entry which is preliminary data.</text>
</comment>
<dbReference type="EMBL" id="AGNL01011129">
    <property type="protein sequence ID" value="EJK68582.1"/>
    <property type="molecule type" value="Genomic_DNA"/>
</dbReference>
<dbReference type="PANTHER" id="PTHR22604:SF105">
    <property type="entry name" value="TRANS-1,2-DIHYDROBENZENE-1,2-DIOL DEHYDROGENASE"/>
    <property type="match status" value="1"/>
</dbReference>
<accession>K0TDG0</accession>
<dbReference type="PANTHER" id="PTHR22604">
    <property type="entry name" value="OXIDOREDUCTASES"/>
    <property type="match status" value="1"/>
</dbReference>
<name>K0TDG0_THAOC</name>
<dbReference type="AlphaFoldDB" id="K0TDG0"/>
<organism evidence="2 3">
    <name type="scientific">Thalassiosira oceanica</name>
    <name type="common">Marine diatom</name>
    <dbReference type="NCBI Taxonomy" id="159749"/>
    <lineage>
        <taxon>Eukaryota</taxon>
        <taxon>Sar</taxon>
        <taxon>Stramenopiles</taxon>
        <taxon>Ochrophyta</taxon>
        <taxon>Bacillariophyta</taxon>
        <taxon>Coscinodiscophyceae</taxon>
        <taxon>Thalassiosirophycidae</taxon>
        <taxon>Thalassiosirales</taxon>
        <taxon>Thalassiosiraceae</taxon>
        <taxon>Thalassiosira</taxon>
    </lineage>
</organism>
<sequence>VQILKQLEGAEVLAVGSRSAEGADRFGSRWGIPRRYGTYEDAASDADVDVVYVATPC</sequence>
<dbReference type="InterPro" id="IPR050984">
    <property type="entry name" value="Gfo/Idh/MocA_domain"/>
</dbReference>
<dbReference type="GO" id="GO:0016491">
    <property type="term" value="F:oxidoreductase activity"/>
    <property type="evidence" value="ECO:0007669"/>
    <property type="project" value="UniProtKB-KW"/>
</dbReference>
<proteinExistence type="predicted"/>
<evidence type="ECO:0000313" key="3">
    <source>
        <dbReference type="Proteomes" id="UP000266841"/>
    </source>
</evidence>
<reference evidence="2 3" key="1">
    <citation type="journal article" date="2012" name="Genome Biol.">
        <title>Genome and low-iron response of an oceanic diatom adapted to chronic iron limitation.</title>
        <authorList>
            <person name="Lommer M."/>
            <person name="Specht M."/>
            <person name="Roy A.S."/>
            <person name="Kraemer L."/>
            <person name="Andreson R."/>
            <person name="Gutowska M.A."/>
            <person name="Wolf J."/>
            <person name="Bergner S.V."/>
            <person name="Schilhabel M.B."/>
            <person name="Klostermeier U.C."/>
            <person name="Beiko R.G."/>
            <person name="Rosenstiel P."/>
            <person name="Hippler M."/>
            <person name="Laroche J."/>
        </authorList>
    </citation>
    <scope>NUCLEOTIDE SEQUENCE [LARGE SCALE GENOMIC DNA]</scope>
    <source>
        <strain evidence="2 3">CCMP1005</strain>
    </source>
</reference>
<dbReference type="InterPro" id="IPR036291">
    <property type="entry name" value="NAD(P)-bd_dom_sf"/>
</dbReference>
<dbReference type="Gene3D" id="3.40.50.720">
    <property type="entry name" value="NAD(P)-binding Rossmann-like Domain"/>
    <property type="match status" value="1"/>
</dbReference>
<dbReference type="Proteomes" id="UP000266841">
    <property type="component" value="Unassembled WGS sequence"/>
</dbReference>
<evidence type="ECO:0000256" key="1">
    <source>
        <dbReference type="ARBA" id="ARBA00023002"/>
    </source>
</evidence>
<gene>
    <name evidence="2" type="ORF">THAOC_10225</name>
</gene>
<keyword evidence="3" id="KW-1185">Reference proteome</keyword>
<keyword evidence="1" id="KW-0560">Oxidoreductase</keyword>
<evidence type="ECO:0008006" key="4">
    <source>
        <dbReference type="Google" id="ProtNLM"/>
    </source>
</evidence>
<evidence type="ECO:0000313" key="2">
    <source>
        <dbReference type="EMBL" id="EJK68582.1"/>
    </source>
</evidence>
<dbReference type="OrthoDB" id="2129491at2759"/>
<feature type="non-terminal residue" evidence="2">
    <location>
        <position position="1"/>
    </location>
</feature>
<dbReference type="SUPFAM" id="SSF51735">
    <property type="entry name" value="NAD(P)-binding Rossmann-fold domains"/>
    <property type="match status" value="1"/>
</dbReference>
<protein>
    <recommendedName>
        <fullName evidence="4">Gfo/Idh/MocA-like oxidoreductase N-terminal domain-containing protein</fullName>
    </recommendedName>
</protein>